<dbReference type="InParanoid" id="A0A067PCW8"/>
<dbReference type="HOGENOM" id="CLU_1949123_0_0_1"/>
<evidence type="ECO:0000313" key="2">
    <source>
        <dbReference type="Proteomes" id="UP000027265"/>
    </source>
</evidence>
<dbReference type="AlphaFoldDB" id="A0A067PCW8"/>
<organism evidence="1 2">
    <name type="scientific">Jaapia argillacea MUCL 33604</name>
    <dbReference type="NCBI Taxonomy" id="933084"/>
    <lineage>
        <taxon>Eukaryota</taxon>
        <taxon>Fungi</taxon>
        <taxon>Dikarya</taxon>
        <taxon>Basidiomycota</taxon>
        <taxon>Agaricomycotina</taxon>
        <taxon>Agaricomycetes</taxon>
        <taxon>Agaricomycetidae</taxon>
        <taxon>Jaapiales</taxon>
        <taxon>Jaapiaceae</taxon>
        <taxon>Jaapia</taxon>
    </lineage>
</organism>
<dbReference type="EMBL" id="KL197739">
    <property type="protein sequence ID" value="KDQ52609.1"/>
    <property type="molecule type" value="Genomic_DNA"/>
</dbReference>
<protein>
    <submittedName>
        <fullName evidence="1">Uncharacterized protein</fullName>
    </submittedName>
</protein>
<sequence length="129" mass="14599">MHHRGTCEVCHFPHLSSKRLNTRLISSSKFPIYRRPADESLRLLFSPTLSLIRCYVEKALNHPANCVLIHQAQNTSASILTRLSTSFVIEYRERQHRCSATEAGCYPYRSRGGETQGSHHVTSQTSSLA</sequence>
<gene>
    <name evidence="1" type="ORF">JAAARDRAFT_702496</name>
</gene>
<evidence type="ECO:0000313" key="1">
    <source>
        <dbReference type="EMBL" id="KDQ52609.1"/>
    </source>
</evidence>
<name>A0A067PCW8_9AGAM</name>
<keyword evidence="2" id="KW-1185">Reference proteome</keyword>
<reference evidence="2" key="1">
    <citation type="journal article" date="2014" name="Proc. Natl. Acad. Sci. U.S.A.">
        <title>Extensive sampling of basidiomycete genomes demonstrates inadequacy of the white-rot/brown-rot paradigm for wood decay fungi.</title>
        <authorList>
            <person name="Riley R."/>
            <person name="Salamov A.A."/>
            <person name="Brown D.W."/>
            <person name="Nagy L.G."/>
            <person name="Floudas D."/>
            <person name="Held B.W."/>
            <person name="Levasseur A."/>
            <person name="Lombard V."/>
            <person name="Morin E."/>
            <person name="Otillar R."/>
            <person name="Lindquist E.A."/>
            <person name="Sun H."/>
            <person name="LaButti K.M."/>
            <person name="Schmutz J."/>
            <person name="Jabbour D."/>
            <person name="Luo H."/>
            <person name="Baker S.E."/>
            <person name="Pisabarro A.G."/>
            <person name="Walton J.D."/>
            <person name="Blanchette R.A."/>
            <person name="Henrissat B."/>
            <person name="Martin F."/>
            <person name="Cullen D."/>
            <person name="Hibbett D.S."/>
            <person name="Grigoriev I.V."/>
        </authorList>
    </citation>
    <scope>NUCLEOTIDE SEQUENCE [LARGE SCALE GENOMIC DNA]</scope>
    <source>
        <strain evidence="2">MUCL 33604</strain>
    </source>
</reference>
<proteinExistence type="predicted"/>
<dbReference type="Proteomes" id="UP000027265">
    <property type="component" value="Unassembled WGS sequence"/>
</dbReference>
<accession>A0A067PCW8</accession>